<dbReference type="Proteomes" id="UP000460287">
    <property type="component" value="Unassembled WGS sequence"/>
</dbReference>
<dbReference type="AlphaFoldDB" id="A0A7X2MZS7"/>
<evidence type="ECO:0000313" key="2">
    <source>
        <dbReference type="Proteomes" id="UP000460287"/>
    </source>
</evidence>
<organism evidence="1 2">
    <name type="scientific">Inconstantimicrobium porci</name>
    <dbReference type="NCBI Taxonomy" id="2652291"/>
    <lineage>
        <taxon>Bacteria</taxon>
        <taxon>Bacillati</taxon>
        <taxon>Bacillota</taxon>
        <taxon>Clostridia</taxon>
        <taxon>Eubacteriales</taxon>
        <taxon>Clostridiaceae</taxon>
        <taxon>Inconstantimicrobium</taxon>
    </lineage>
</organism>
<gene>
    <name evidence="1" type="ORF">FYJ33_12090</name>
</gene>
<keyword evidence="2" id="KW-1185">Reference proteome</keyword>
<comment type="caution">
    <text evidence="1">The sequence shown here is derived from an EMBL/GenBank/DDBJ whole genome shotgun (WGS) entry which is preliminary data.</text>
</comment>
<sequence length="61" mass="7499">MNIEKNWDMMAKAYEDFTEGEDSYSYKKEPYPPEEWKESEKGRYDNFIETPTYMIMKLKKN</sequence>
<reference evidence="1 2" key="1">
    <citation type="submission" date="2019-08" db="EMBL/GenBank/DDBJ databases">
        <title>In-depth cultivation of the pig gut microbiome towards novel bacterial diversity and tailored functional studies.</title>
        <authorList>
            <person name="Wylensek D."/>
            <person name="Hitch T.C.A."/>
            <person name="Clavel T."/>
        </authorList>
    </citation>
    <scope>NUCLEOTIDE SEQUENCE [LARGE SCALE GENOMIC DNA]</scope>
    <source>
        <strain evidence="1 2">WCA-383-APC-5B</strain>
    </source>
</reference>
<dbReference type="RefSeq" id="WP_154532010.1">
    <property type="nucleotide sequence ID" value="NZ_JAQXTV010000196.1"/>
</dbReference>
<evidence type="ECO:0000313" key="1">
    <source>
        <dbReference type="EMBL" id="MSR92111.1"/>
    </source>
</evidence>
<protein>
    <submittedName>
        <fullName evidence="1">Uncharacterized protein</fullName>
    </submittedName>
</protein>
<proteinExistence type="predicted"/>
<name>A0A7X2MZS7_9CLOT</name>
<accession>A0A7X2MZS7</accession>
<dbReference type="EMBL" id="VULX01000022">
    <property type="protein sequence ID" value="MSR92111.1"/>
    <property type="molecule type" value="Genomic_DNA"/>
</dbReference>